<keyword evidence="2" id="KW-0808">Transferase</keyword>
<reference evidence="6" key="1">
    <citation type="submission" date="2017-08" db="EMBL/GenBank/DDBJ databases">
        <authorList>
            <person name="Grouzdev D.S."/>
            <person name="Gaisin V.A."/>
            <person name="Rysina M.S."/>
            <person name="Gorlenko V.M."/>
        </authorList>
    </citation>
    <scope>NUCLEOTIDE SEQUENCE [LARGE SCALE GENOMIC DNA]</scope>
    <source>
        <strain evidence="6">Kir15-3F</strain>
    </source>
</reference>
<feature type="non-terminal residue" evidence="5">
    <location>
        <position position="1"/>
    </location>
</feature>
<dbReference type="InterPro" id="IPR031303">
    <property type="entry name" value="C5_meth_CS"/>
</dbReference>
<keyword evidence="3" id="KW-0949">S-adenosyl-L-methionine</keyword>
<dbReference type="SUPFAM" id="SSF53335">
    <property type="entry name" value="S-adenosyl-L-methionine-dependent methyltransferases"/>
    <property type="match status" value="1"/>
</dbReference>
<evidence type="ECO:0000256" key="3">
    <source>
        <dbReference type="ARBA" id="ARBA00022691"/>
    </source>
</evidence>
<dbReference type="Proteomes" id="UP000220527">
    <property type="component" value="Unassembled WGS sequence"/>
</dbReference>
<dbReference type="GO" id="GO:0008168">
    <property type="term" value="F:methyltransferase activity"/>
    <property type="evidence" value="ECO:0007669"/>
    <property type="project" value="UniProtKB-KW"/>
</dbReference>
<dbReference type="InterPro" id="IPR029063">
    <property type="entry name" value="SAM-dependent_MTases_sf"/>
</dbReference>
<dbReference type="RefSeq" id="WP_165774709.1">
    <property type="nucleotide sequence ID" value="NZ_NQWI01000064.1"/>
</dbReference>
<sequence>RRISMREAARIQSFPDEFIFEAKLRETERQVGNAVPPVLAWHLAQAVSRFLDRSRNVVYGTARI</sequence>
<comment type="caution">
    <text evidence="5">The sequence shown here is derived from an EMBL/GenBank/DDBJ whole genome shotgun (WGS) entry which is preliminary data.</text>
</comment>
<accession>A0A2A6RHT7</accession>
<evidence type="ECO:0000313" key="6">
    <source>
        <dbReference type="Proteomes" id="UP000220527"/>
    </source>
</evidence>
<dbReference type="AlphaFoldDB" id="A0A2A6RHT7"/>
<organism evidence="5 6">
    <name type="scientific">Candidatus Viridilinea mediisalina</name>
    <dbReference type="NCBI Taxonomy" id="2024553"/>
    <lineage>
        <taxon>Bacteria</taxon>
        <taxon>Bacillati</taxon>
        <taxon>Chloroflexota</taxon>
        <taxon>Chloroflexia</taxon>
        <taxon>Chloroflexales</taxon>
        <taxon>Chloroflexineae</taxon>
        <taxon>Oscillochloridaceae</taxon>
        <taxon>Candidatus Viridilinea</taxon>
    </lineage>
</organism>
<keyword evidence="1" id="KW-0489">Methyltransferase</keyword>
<dbReference type="InterPro" id="IPR001525">
    <property type="entry name" value="C5_MeTfrase"/>
</dbReference>
<dbReference type="PROSITE" id="PS00095">
    <property type="entry name" value="C5_MTASE_2"/>
    <property type="match status" value="1"/>
</dbReference>
<gene>
    <name evidence="5" type="ORF">CJ255_13555</name>
</gene>
<dbReference type="EMBL" id="NQWI01000064">
    <property type="protein sequence ID" value="PDW02503.1"/>
    <property type="molecule type" value="Genomic_DNA"/>
</dbReference>
<evidence type="ECO:0000256" key="1">
    <source>
        <dbReference type="ARBA" id="ARBA00022603"/>
    </source>
</evidence>
<proteinExistence type="predicted"/>
<name>A0A2A6RHT7_9CHLR</name>
<keyword evidence="6" id="KW-1185">Reference proteome</keyword>
<dbReference type="Gene3D" id="3.90.120.10">
    <property type="entry name" value="DNA Methylase, subunit A, domain 2"/>
    <property type="match status" value="1"/>
</dbReference>
<protein>
    <submittedName>
        <fullName evidence="5">Uncharacterized protein</fullName>
    </submittedName>
</protein>
<dbReference type="GO" id="GO:0032259">
    <property type="term" value="P:methylation"/>
    <property type="evidence" value="ECO:0007669"/>
    <property type="project" value="UniProtKB-KW"/>
</dbReference>
<evidence type="ECO:0000256" key="4">
    <source>
        <dbReference type="ARBA" id="ARBA00022747"/>
    </source>
</evidence>
<evidence type="ECO:0000313" key="5">
    <source>
        <dbReference type="EMBL" id="PDW02503.1"/>
    </source>
</evidence>
<dbReference type="GO" id="GO:0009307">
    <property type="term" value="P:DNA restriction-modification system"/>
    <property type="evidence" value="ECO:0007669"/>
    <property type="project" value="UniProtKB-KW"/>
</dbReference>
<evidence type="ECO:0000256" key="2">
    <source>
        <dbReference type="ARBA" id="ARBA00022679"/>
    </source>
</evidence>
<keyword evidence="4" id="KW-0680">Restriction system</keyword>
<dbReference type="REBASE" id="279125">
    <property type="entry name" value="M.Cba153FORF13555P"/>
</dbReference>
<dbReference type="Pfam" id="PF00145">
    <property type="entry name" value="DNA_methylase"/>
    <property type="match status" value="1"/>
</dbReference>